<evidence type="ECO:0000256" key="1">
    <source>
        <dbReference type="SAM" id="MobiDB-lite"/>
    </source>
</evidence>
<accession>A0A383V3M0</accession>
<dbReference type="AlphaFoldDB" id="A0A383V3M0"/>
<reference evidence="2 3" key="1">
    <citation type="submission" date="2016-10" db="EMBL/GenBank/DDBJ databases">
        <authorList>
            <person name="Cai Z."/>
        </authorList>
    </citation>
    <scope>NUCLEOTIDE SEQUENCE [LARGE SCALE GENOMIC DNA]</scope>
</reference>
<feature type="compositionally biased region" description="Low complexity" evidence="1">
    <location>
        <begin position="61"/>
        <end position="99"/>
    </location>
</feature>
<dbReference type="EMBL" id="FNXT01000001">
    <property type="protein sequence ID" value="SZX59382.1"/>
    <property type="molecule type" value="Genomic_DNA"/>
</dbReference>
<dbReference type="Proteomes" id="UP000256970">
    <property type="component" value="Unassembled WGS sequence"/>
</dbReference>
<feature type="region of interest" description="Disordered" evidence="1">
    <location>
        <begin position="1"/>
        <end position="114"/>
    </location>
</feature>
<evidence type="ECO:0000313" key="3">
    <source>
        <dbReference type="Proteomes" id="UP000256970"/>
    </source>
</evidence>
<feature type="compositionally biased region" description="Polar residues" evidence="1">
    <location>
        <begin position="1"/>
        <end position="19"/>
    </location>
</feature>
<organism evidence="2 3">
    <name type="scientific">Tetradesmus obliquus</name>
    <name type="common">Green alga</name>
    <name type="synonym">Acutodesmus obliquus</name>
    <dbReference type="NCBI Taxonomy" id="3088"/>
    <lineage>
        <taxon>Eukaryota</taxon>
        <taxon>Viridiplantae</taxon>
        <taxon>Chlorophyta</taxon>
        <taxon>core chlorophytes</taxon>
        <taxon>Chlorophyceae</taxon>
        <taxon>CS clade</taxon>
        <taxon>Sphaeropleales</taxon>
        <taxon>Scenedesmaceae</taxon>
        <taxon>Tetradesmus</taxon>
    </lineage>
</organism>
<sequence length="158" mass="16773">MQSPVSPSTARGSAQFSSTKKQRLGRAGLLAQQEVVEVAVKPGRQTKTRSDTSDDDYLPEVEVAAVQQLQQRQQRQQQQQVGVSSAAAAAAAAAAGSDAEAQHGSPGADTRVRGSRMRLNATLAKQKARACCEYGVPLWRHLMSASSTSSSNGSRLDY</sequence>
<name>A0A383V3M0_TETOB</name>
<gene>
    <name evidence="2" type="ORF">BQ4739_LOCUS4</name>
</gene>
<proteinExistence type="predicted"/>
<protein>
    <submittedName>
        <fullName evidence="2">Uncharacterized protein</fullName>
    </submittedName>
</protein>
<evidence type="ECO:0000313" key="2">
    <source>
        <dbReference type="EMBL" id="SZX59382.1"/>
    </source>
</evidence>
<keyword evidence="3" id="KW-1185">Reference proteome</keyword>